<keyword evidence="3" id="KW-1185">Reference proteome</keyword>
<gene>
    <name evidence="2" type="ordered locus">F7308_1702</name>
</gene>
<dbReference type="EMBL" id="CP002872">
    <property type="protein sequence ID" value="AEI36626.1"/>
    <property type="molecule type" value="Genomic_DNA"/>
</dbReference>
<evidence type="ECO:0000256" key="1">
    <source>
        <dbReference type="SAM" id="Phobius"/>
    </source>
</evidence>
<proteinExistence type="predicted"/>
<dbReference type="RefSeq" id="WP_013923456.1">
    <property type="nucleotide sequence ID" value="NC_015696.1"/>
</dbReference>
<dbReference type="InterPro" id="IPR012902">
    <property type="entry name" value="N_methyl_site"/>
</dbReference>
<sequence length="304" mass="34554">MIYSKKHKGISLIEVLLTITIMMFVSTLIIQSLYQMHTGYKSSIEKFNTFNRNIEARAIFQNLINNSYISGNMICSFLIKKNVSVDQTLEINPFDYPLIYAQQAPLISDKDYPTNVQIGTDILVLQTIDSPQTLTSPVSRGDQSILRLVDDNTSSVENGTFMMLTDGQEETLLSASETATDNDSLIHLSKKIDHSFPSGSVLYTDYSFKIIYIRDTGQKEYALYEIFYTGNNKVSEQILLKGVSDLQISYNLNNTWQRVAPEQNANDQYKRLWNREVKGIKINYLLDGKEQEAIISFNEVGGPF</sequence>
<evidence type="ECO:0000313" key="2">
    <source>
        <dbReference type="EMBL" id="AEI36626.1"/>
    </source>
</evidence>
<dbReference type="PROSITE" id="PS00409">
    <property type="entry name" value="PROKAR_NTER_METHYL"/>
    <property type="match status" value="1"/>
</dbReference>
<accession>A0ABM5MBQ2</accession>
<organism evidence="2 3">
    <name type="scientific">Francisella salina</name>
    <dbReference type="NCBI Taxonomy" id="573569"/>
    <lineage>
        <taxon>Bacteria</taxon>
        <taxon>Pseudomonadati</taxon>
        <taxon>Pseudomonadota</taxon>
        <taxon>Gammaproteobacteria</taxon>
        <taxon>Thiotrichales</taxon>
        <taxon>Francisellaceae</taxon>
        <taxon>Francisella</taxon>
    </lineage>
</organism>
<keyword evidence="1" id="KW-1133">Transmembrane helix</keyword>
<keyword evidence="1" id="KW-0812">Transmembrane</keyword>
<dbReference type="Proteomes" id="UP000000490">
    <property type="component" value="Chromosome"/>
</dbReference>
<name>A0ABM5MBQ2_FRAST</name>
<protein>
    <submittedName>
        <fullName evidence="2">Hypothetical membrane protein</fullName>
    </submittedName>
</protein>
<feature type="transmembrane region" description="Helical" evidence="1">
    <location>
        <begin position="12"/>
        <end position="34"/>
    </location>
</feature>
<evidence type="ECO:0000313" key="3">
    <source>
        <dbReference type="Proteomes" id="UP000000490"/>
    </source>
</evidence>
<reference evidence="2" key="1">
    <citation type="submission" date="2011-05" db="EMBL/GenBank/DDBJ databases">
        <authorList>
            <person name="Kuske C.R."/>
            <person name="Challacombe J.F."/>
            <person name="Siddaramappa S."/>
            <person name="Petersen J.M."/>
            <person name="Bruce D.C."/>
        </authorList>
    </citation>
    <scope>NUCLEOTIDE SEQUENCE</scope>
    <source>
        <strain evidence="2">TX077308</strain>
    </source>
</reference>
<keyword evidence="1" id="KW-0472">Membrane</keyword>